<dbReference type="AlphaFoldDB" id="A0A1J1HDY3"/>
<sequence length="62" mass="7666">MRRNRNFTEFHNRQCVCYLHSYMYFVSMHEIYSHNRKVTKRSFICNNLSLIHLLFNSTYENG</sequence>
<dbReference type="EMBL" id="CVRI01000001">
    <property type="protein sequence ID" value="CRK86151.1"/>
    <property type="molecule type" value="Genomic_DNA"/>
</dbReference>
<reference evidence="1 2" key="1">
    <citation type="submission" date="2015-04" db="EMBL/GenBank/DDBJ databases">
        <authorList>
            <person name="Syromyatnikov M.Y."/>
            <person name="Popov V.N."/>
        </authorList>
    </citation>
    <scope>NUCLEOTIDE SEQUENCE [LARGE SCALE GENOMIC DNA]</scope>
</reference>
<evidence type="ECO:0000313" key="1">
    <source>
        <dbReference type="EMBL" id="CRK86151.1"/>
    </source>
</evidence>
<evidence type="ECO:0000313" key="2">
    <source>
        <dbReference type="Proteomes" id="UP000183832"/>
    </source>
</evidence>
<organism evidence="1 2">
    <name type="scientific">Clunio marinus</name>
    <dbReference type="NCBI Taxonomy" id="568069"/>
    <lineage>
        <taxon>Eukaryota</taxon>
        <taxon>Metazoa</taxon>
        <taxon>Ecdysozoa</taxon>
        <taxon>Arthropoda</taxon>
        <taxon>Hexapoda</taxon>
        <taxon>Insecta</taxon>
        <taxon>Pterygota</taxon>
        <taxon>Neoptera</taxon>
        <taxon>Endopterygota</taxon>
        <taxon>Diptera</taxon>
        <taxon>Nematocera</taxon>
        <taxon>Chironomoidea</taxon>
        <taxon>Chironomidae</taxon>
        <taxon>Clunio</taxon>
    </lineage>
</organism>
<name>A0A1J1HDY3_9DIPT</name>
<accession>A0A1J1HDY3</accession>
<gene>
    <name evidence="1" type="ORF">CLUMA_CG000242</name>
</gene>
<keyword evidence="2" id="KW-1185">Reference proteome</keyword>
<proteinExistence type="predicted"/>
<dbReference type="Proteomes" id="UP000183832">
    <property type="component" value="Unassembled WGS sequence"/>
</dbReference>
<protein>
    <submittedName>
        <fullName evidence="1">CLUMA_CG000242, isoform A</fullName>
    </submittedName>
</protein>